<dbReference type="Gene3D" id="1.10.472.10">
    <property type="entry name" value="Cyclin-like"/>
    <property type="match status" value="2"/>
</dbReference>
<dbReference type="AlphaFoldDB" id="E1ZJY0"/>
<evidence type="ECO:0000313" key="3">
    <source>
        <dbReference type="EMBL" id="EFN53939.1"/>
    </source>
</evidence>
<dbReference type="Proteomes" id="UP000008141">
    <property type="component" value="Unassembled WGS sequence"/>
</dbReference>
<reference evidence="3 4" key="1">
    <citation type="journal article" date="2010" name="Plant Cell">
        <title>The Chlorella variabilis NC64A genome reveals adaptation to photosymbiosis, coevolution with viruses, and cryptic sex.</title>
        <authorList>
            <person name="Blanc G."/>
            <person name="Duncan G."/>
            <person name="Agarkova I."/>
            <person name="Borodovsky M."/>
            <person name="Gurnon J."/>
            <person name="Kuo A."/>
            <person name="Lindquist E."/>
            <person name="Lucas S."/>
            <person name="Pangilinan J."/>
            <person name="Polle J."/>
            <person name="Salamov A."/>
            <person name="Terry A."/>
            <person name="Yamada T."/>
            <person name="Dunigan D.D."/>
            <person name="Grigoriev I.V."/>
            <person name="Claverie J.M."/>
            <person name="Van Etten J.L."/>
        </authorList>
    </citation>
    <scope>NUCLEOTIDE SEQUENCE [LARGE SCALE GENOMIC DNA]</scope>
    <source>
        <strain evidence="3 4">NC64A</strain>
    </source>
</reference>
<organism evidence="4">
    <name type="scientific">Chlorella variabilis</name>
    <name type="common">Green alga</name>
    <dbReference type="NCBI Taxonomy" id="554065"/>
    <lineage>
        <taxon>Eukaryota</taxon>
        <taxon>Viridiplantae</taxon>
        <taxon>Chlorophyta</taxon>
        <taxon>core chlorophytes</taxon>
        <taxon>Trebouxiophyceae</taxon>
        <taxon>Chlorellales</taxon>
        <taxon>Chlorellaceae</taxon>
        <taxon>Chlorella clade</taxon>
        <taxon>Chlorella</taxon>
    </lineage>
</organism>
<dbReference type="OrthoDB" id="10264655at2759"/>
<dbReference type="FunCoup" id="E1ZJY0">
    <property type="interactions" value="1773"/>
</dbReference>
<dbReference type="SUPFAM" id="SSF47954">
    <property type="entry name" value="Cyclin-like"/>
    <property type="match status" value="2"/>
</dbReference>
<dbReference type="KEGG" id="cvr:CHLNCDRAFT_36274"/>
<dbReference type="Pfam" id="PF00134">
    <property type="entry name" value="Cyclin_N"/>
    <property type="match status" value="1"/>
</dbReference>
<dbReference type="GeneID" id="17353525"/>
<dbReference type="GO" id="GO:0006357">
    <property type="term" value="P:regulation of transcription by RNA polymerase II"/>
    <property type="evidence" value="ECO:0007669"/>
    <property type="project" value="InterPro"/>
</dbReference>
<dbReference type="InterPro" id="IPR043198">
    <property type="entry name" value="Cyclin/Ssn8"/>
</dbReference>
<dbReference type="STRING" id="554065.E1ZJY0"/>
<dbReference type="OMA" id="WEDVWSV"/>
<dbReference type="InterPro" id="IPR013763">
    <property type="entry name" value="Cyclin-like_dom"/>
</dbReference>
<dbReference type="CDD" id="cd20532">
    <property type="entry name" value="CYCLIN_CCNL_rpt1"/>
    <property type="match status" value="1"/>
</dbReference>
<dbReference type="InParanoid" id="E1ZJY0"/>
<dbReference type="EMBL" id="GL433849">
    <property type="protein sequence ID" value="EFN53939.1"/>
    <property type="molecule type" value="Genomic_DNA"/>
</dbReference>
<accession>E1ZJY0</accession>
<dbReference type="SMART" id="SM00385">
    <property type="entry name" value="CYCLIN"/>
    <property type="match status" value="1"/>
</dbReference>
<name>E1ZJY0_CHLVA</name>
<sequence>MIYTARVDNFYLTPEALAASPSRADGIDEATEQELRHYCCDVVAEAAVLLRLPQVVAVTAQVLVQRFYCKRSLKKFDVTHVAMAAFWLACKLEEVIEIDNPQRLSLRAVIQVVDRIVRRRDGRSLAIMDPYSQRYEEMKQQAVKAERHMLRAFGFVLHVDHPHRFVLNYCQMMECGKELRQEAWNMANDSLRSTLCVRYRSEVVACGILFTAARKLKARAGGGAAPVGRVAWGPMEG</sequence>
<evidence type="ECO:0000313" key="4">
    <source>
        <dbReference type="Proteomes" id="UP000008141"/>
    </source>
</evidence>
<dbReference type="PIRSF" id="PIRSF036580">
    <property type="entry name" value="Cyclin_L"/>
    <property type="match status" value="1"/>
</dbReference>
<gene>
    <name evidence="3" type="ORF">CHLNCDRAFT_36274</name>
</gene>
<keyword evidence="4" id="KW-1185">Reference proteome</keyword>
<evidence type="ECO:0000259" key="2">
    <source>
        <dbReference type="SMART" id="SM00385"/>
    </source>
</evidence>
<dbReference type="GO" id="GO:0016538">
    <property type="term" value="F:cyclin-dependent protein serine/threonine kinase regulator activity"/>
    <property type="evidence" value="ECO:0007669"/>
    <property type="project" value="InterPro"/>
</dbReference>
<dbReference type="InterPro" id="IPR036915">
    <property type="entry name" value="Cyclin-like_sf"/>
</dbReference>
<protein>
    <recommendedName>
        <fullName evidence="2">Cyclin-like domain-containing protein</fullName>
    </recommendedName>
</protein>
<dbReference type="PANTHER" id="PTHR10026">
    <property type="entry name" value="CYCLIN"/>
    <property type="match status" value="1"/>
</dbReference>
<keyword evidence="1" id="KW-0195">Cyclin</keyword>
<comment type="similarity">
    <text evidence="1">Belongs to the cyclin family.</text>
</comment>
<proteinExistence type="inferred from homology"/>
<dbReference type="RefSeq" id="XP_005846041.1">
    <property type="nucleotide sequence ID" value="XM_005845979.1"/>
</dbReference>
<evidence type="ECO:0000256" key="1">
    <source>
        <dbReference type="RuleBase" id="RU000383"/>
    </source>
</evidence>
<feature type="domain" description="Cyclin-like" evidence="2">
    <location>
        <begin position="41"/>
        <end position="151"/>
    </location>
</feature>
<dbReference type="Pfam" id="PF21797">
    <property type="entry name" value="CycT2-like_C"/>
    <property type="match status" value="1"/>
</dbReference>
<dbReference type="InterPro" id="IPR006671">
    <property type="entry name" value="Cyclin_N"/>
</dbReference>
<dbReference type="eggNOG" id="KOG0835">
    <property type="taxonomic scope" value="Eukaryota"/>
</dbReference>